<comment type="caution">
    <text evidence="1">The sequence shown here is derived from an EMBL/GenBank/DDBJ whole genome shotgun (WGS) entry which is preliminary data.</text>
</comment>
<evidence type="ECO:0000313" key="2">
    <source>
        <dbReference type="Proteomes" id="UP001177021"/>
    </source>
</evidence>
<proteinExistence type="predicted"/>
<reference evidence="1" key="1">
    <citation type="submission" date="2023-10" db="EMBL/GenBank/DDBJ databases">
        <authorList>
            <person name="Rodriguez Cubillos JULIANA M."/>
            <person name="De Vega J."/>
        </authorList>
    </citation>
    <scope>NUCLEOTIDE SEQUENCE</scope>
</reference>
<dbReference type="Proteomes" id="UP001177021">
    <property type="component" value="Unassembled WGS sequence"/>
</dbReference>
<gene>
    <name evidence="1" type="ORF">MILVUS5_LOCUS13930</name>
</gene>
<accession>A0ACB0JN78</accession>
<protein>
    <submittedName>
        <fullName evidence="1">Uncharacterized protein</fullName>
    </submittedName>
</protein>
<evidence type="ECO:0000313" key="1">
    <source>
        <dbReference type="EMBL" id="CAJ2644982.1"/>
    </source>
</evidence>
<sequence>MIQSESDAQKRDEYIQHLMQLPNQKWMEIIGQTHQNVEFLKYQDVIWTVDNILQV</sequence>
<organism evidence="1 2">
    <name type="scientific">Trifolium pratense</name>
    <name type="common">Red clover</name>
    <dbReference type="NCBI Taxonomy" id="57577"/>
    <lineage>
        <taxon>Eukaryota</taxon>
        <taxon>Viridiplantae</taxon>
        <taxon>Streptophyta</taxon>
        <taxon>Embryophyta</taxon>
        <taxon>Tracheophyta</taxon>
        <taxon>Spermatophyta</taxon>
        <taxon>Magnoliopsida</taxon>
        <taxon>eudicotyledons</taxon>
        <taxon>Gunneridae</taxon>
        <taxon>Pentapetalae</taxon>
        <taxon>rosids</taxon>
        <taxon>fabids</taxon>
        <taxon>Fabales</taxon>
        <taxon>Fabaceae</taxon>
        <taxon>Papilionoideae</taxon>
        <taxon>50 kb inversion clade</taxon>
        <taxon>NPAAA clade</taxon>
        <taxon>Hologalegina</taxon>
        <taxon>IRL clade</taxon>
        <taxon>Trifolieae</taxon>
        <taxon>Trifolium</taxon>
    </lineage>
</organism>
<keyword evidence="2" id="KW-1185">Reference proteome</keyword>
<dbReference type="EMBL" id="CASHSV030000055">
    <property type="protein sequence ID" value="CAJ2644982.1"/>
    <property type="molecule type" value="Genomic_DNA"/>
</dbReference>
<name>A0ACB0JN78_TRIPR</name>